<protein>
    <submittedName>
        <fullName evidence="3">SDR family oxidoreductase</fullName>
    </submittedName>
</protein>
<dbReference type="InterPro" id="IPR002347">
    <property type="entry name" value="SDR_fam"/>
</dbReference>
<dbReference type="RefSeq" id="WP_202768918.1">
    <property type="nucleotide sequence ID" value="NZ_JAESWA010000024.1"/>
</dbReference>
<dbReference type="PANTHER" id="PTHR48107:SF16">
    <property type="entry name" value="NADPH-DEPENDENT ALDEHYDE REDUCTASE 1, CHLOROPLASTIC"/>
    <property type="match status" value="1"/>
</dbReference>
<dbReference type="AlphaFoldDB" id="A0A937FK80"/>
<gene>
    <name evidence="3" type="ORF">JK634_16945</name>
</gene>
<comment type="similarity">
    <text evidence="1">Belongs to the short-chain dehydrogenases/reductases (SDR) family.</text>
</comment>
<dbReference type="PRINTS" id="PR00080">
    <property type="entry name" value="SDRFAMILY"/>
</dbReference>
<comment type="caution">
    <text evidence="3">The sequence shown here is derived from an EMBL/GenBank/DDBJ whole genome shotgun (WGS) entry which is preliminary data.</text>
</comment>
<dbReference type="Pfam" id="PF13561">
    <property type="entry name" value="adh_short_C2"/>
    <property type="match status" value="1"/>
</dbReference>
<proteinExistence type="inferred from homology"/>
<dbReference type="Gene3D" id="3.40.50.720">
    <property type="entry name" value="NAD(P)-binding Rossmann-like Domain"/>
    <property type="match status" value="1"/>
</dbReference>
<dbReference type="InterPro" id="IPR036291">
    <property type="entry name" value="NAD(P)-bd_dom_sf"/>
</dbReference>
<keyword evidence="2" id="KW-0560">Oxidoreductase</keyword>
<keyword evidence="4" id="KW-1185">Reference proteome</keyword>
<dbReference type="GO" id="GO:0016614">
    <property type="term" value="F:oxidoreductase activity, acting on CH-OH group of donors"/>
    <property type="evidence" value="ECO:0007669"/>
    <property type="project" value="UniProtKB-ARBA"/>
</dbReference>
<sequence>MPSPYNPYNLPNSFPPQHQAFQPGIEAIMCPKPISETPLKNPINNKKLLNKVALITGGDSGIGRATAYAFAKEGADIAIVYLNEHIDAQETKNKIELIGRKCIIMPIDISIEENSKLIINEVTKHFGKLDILVNNAGVIYPTNNLEDVSSAQLEYTFRVNVFSYFYLTKEALPYLNAGSSIINTSSIAAFKPYPIAPDYQASKGAITAFTKAMALILMPRGIRVNSVAPGEVWTPLIPSAFDPYAVSTWGQSSPIGRAAQPFEMAQAFVFLASDDSSYMSGQTLNMYN</sequence>
<name>A0A937FK80_9CLOT</name>
<organism evidence="3 4">
    <name type="scientific">Clostridium paridis</name>
    <dbReference type="NCBI Taxonomy" id="2803863"/>
    <lineage>
        <taxon>Bacteria</taxon>
        <taxon>Bacillati</taxon>
        <taxon>Bacillota</taxon>
        <taxon>Clostridia</taxon>
        <taxon>Eubacteriales</taxon>
        <taxon>Clostridiaceae</taxon>
        <taxon>Clostridium</taxon>
    </lineage>
</organism>
<accession>A0A937FK80</accession>
<dbReference type="PRINTS" id="PR00081">
    <property type="entry name" value="GDHRDH"/>
</dbReference>
<evidence type="ECO:0000313" key="3">
    <source>
        <dbReference type="EMBL" id="MBL4933481.1"/>
    </source>
</evidence>
<evidence type="ECO:0000313" key="4">
    <source>
        <dbReference type="Proteomes" id="UP000623681"/>
    </source>
</evidence>
<reference evidence="3" key="1">
    <citation type="submission" date="2021-01" db="EMBL/GenBank/DDBJ databases">
        <title>Genome public.</title>
        <authorList>
            <person name="Liu C."/>
            <person name="Sun Q."/>
        </authorList>
    </citation>
    <scope>NUCLEOTIDE SEQUENCE</scope>
    <source>
        <strain evidence="3">YIM B02565</strain>
    </source>
</reference>
<evidence type="ECO:0000256" key="1">
    <source>
        <dbReference type="ARBA" id="ARBA00006484"/>
    </source>
</evidence>
<dbReference type="Proteomes" id="UP000623681">
    <property type="component" value="Unassembled WGS sequence"/>
</dbReference>
<dbReference type="PANTHER" id="PTHR48107">
    <property type="entry name" value="NADPH-DEPENDENT ALDEHYDE REDUCTASE-LIKE PROTEIN, CHLOROPLASTIC-RELATED"/>
    <property type="match status" value="1"/>
</dbReference>
<dbReference type="GO" id="GO:0008206">
    <property type="term" value="P:bile acid metabolic process"/>
    <property type="evidence" value="ECO:0007669"/>
    <property type="project" value="UniProtKB-ARBA"/>
</dbReference>
<evidence type="ECO:0000256" key="2">
    <source>
        <dbReference type="ARBA" id="ARBA00023002"/>
    </source>
</evidence>
<dbReference type="SUPFAM" id="SSF51735">
    <property type="entry name" value="NAD(P)-binding Rossmann-fold domains"/>
    <property type="match status" value="1"/>
</dbReference>
<dbReference type="FunFam" id="3.40.50.720:FF:000084">
    <property type="entry name" value="Short-chain dehydrogenase reductase"/>
    <property type="match status" value="1"/>
</dbReference>
<dbReference type="EMBL" id="JAESWA010000024">
    <property type="protein sequence ID" value="MBL4933481.1"/>
    <property type="molecule type" value="Genomic_DNA"/>
</dbReference>